<evidence type="ECO:0000313" key="3">
    <source>
        <dbReference type="Proteomes" id="UP001302745"/>
    </source>
</evidence>
<evidence type="ECO:0000313" key="2">
    <source>
        <dbReference type="EMBL" id="KAK4152102.1"/>
    </source>
</evidence>
<reference evidence="2" key="1">
    <citation type="journal article" date="2023" name="Mol. Phylogenet. Evol.">
        <title>Genome-scale phylogeny and comparative genomics of the fungal order Sordariales.</title>
        <authorList>
            <person name="Hensen N."/>
            <person name="Bonometti L."/>
            <person name="Westerberg I."/>
            <person name="Brannstrom I.O."/>
            <person name="Guillou S."/>
            <person name="Cros-Aarteil S."/>
            <person name="Calhoun S."/>
            <person name="Haridas S."/>
            <person name="Kuo A."/>
            <person name="Mondo S."/>
            <person name="Pangilinan J."/>
            <person name="Riley R."/>
            <person name="LaButti K."/>
            <person name="Andreopoulos B."/>
            <person name="Lipzen A."/>
            <person name="Chen C."/>
            <person name="Yan M."/>
            <person name="Daum C."/>
            <person name="Ng V."/>
            <person name="Clum A."/>
            <person name="Steindorff A."/>
            <person name="Ohm R.A."/>
            <person name="Martin F."/>
            <person name="Silar P."/>
            <person name="Natvig D.O."/>
            <person name="Lalanne C."/>
            <person name="Gautier V."/>
            <person name="Ament-Velasquez S.L."/>
            <person name="Kruys A."/>
            <person name="Hutchinson M.I."/>
            <person name="Powell A.J."/>
            <person name="Barry K."/>
            <person name="Miller A.N."/>
            <person name="Grigoriev I.V."/>
            <person name="Debuchy R."/>
            <person name="Gladieux P."/>
            <person name="Hiltunen Thoren M."/>
            <person name="Johannesson H."/>
        </authorList>
    </citation>
    <scope>NUCLEOTIDE SEQUENCE</scope>
    <source>
        <strain evidence="2">CBS 538.74</strain>
    </source>
</reference>
<dbReference type="PANTHER" id="PTHR40627">
    <property type="entry name" value="INDOLE PRENYLTRANSFERASE TDIB-RELATED"/>
    <property type="match status" value="1"/>
</dbReference>
<evidence type="ECO:0000256" key="1">
    <source>
        <dbReference type="ARBA" id="ARBA00022679"/>
    </source>
</evidence>
<dbReference type="InterPro" id="IPR017795">
    <property type="entry name" value="ABBA_NscD-like"/>
</dbReference>
<accession>A0AAN6VIB9</accession>
<dbReference type="Proteomes" id="UP001302745">
    <property type="component" value="Unassembled WGS sequence"/>
</dbReference>
<organism evidence="2 3">
    <name type="scientific">Chaetomidium leptoderma</name>
    <dbReference type="NCBI Taxonomy" id="669021"/>
    <lineage>
        <taxon>Eukaryota</taxon>
        <taxon>Fungi</taxon>
        <taxon>Dikarya</taxon>
        <taxon>Ascomycota</taxon>
        <taxon>Pezizomycotina</taxon>
        <taxon>Sordariomycetes</taxon>
        <taxon>Sordariomycetidae</taxon>
        <taxon>Sordariales</taxon>
        <taxon>Chaetomiaceae</taxon>
        <taxon>Chaetomidium</taxon>
    </lineage>
</organism>
<dbReference type="EMBL" id="MU856987">
    <property type="protein sequence ID" value="KAK4152102.1"/>
    <property type="molecule type" value="Genomic_DNA"/>
</dbReference>
<comment type="caution">
    <text evidence="2">The sequence shown here is derived from an EMBL/GenBank/DDBJ whole genome shotgun (WGS) entry which is preliminary data.</text>
</comment>
<keyword evidence="1" id="KW-0808">Transferase</keyword>
<dbReference type="Pfam" id="PF11991">
    <property type="entry name" value="Trp_DMAT"/>
    <property type="match status" value="1"/>
</dbReference>
<dbReference type="GO" id="GO:0016765">
    <property type="term" value="F:transferase activity, transferring alkyl or aryl (other than methyl) groups"/>
    <property type="evidence" value="ECO:0007669"/>
    <property type="project" value="InterPro"/>
</dbReference>
<gene>
    <name evidence="2" type="ORF">C8A00DRAFT_16570</name>
</gene>
<sequence length="407" mass="44891">MATADTIIAQPQAVKETQIAKMTGHQFWAQYLRSIMEPLLQAVGSYTPEEQALHLQFLVDHVAPSLGPLPTEPRGQYTMTYVDAPFEPSLNLTSSGKAKVRYEFEVVKPAGGDDGPDPFGEKRAREVLPLLAKACGADTKWLNSLMDAFFLTPAETDMLRGKLPSFMPCSMMAFDLDATKTMMKVYIPGIRKAIASGSSSTNAFILNAVRKLEPFGEKLGPGLDIVADNSFAVARDVMTLGGRLTDETSLKRVEVLRSVWPLLRNEQPGQGPDPHATAAADRDAYDAWEKPERIAGTPFSGLQYNVELNPSKAGIETKCYIPLFQHNASAQESEASMEKVLQKLDHEWGHSGKYRQTVETVFGKDRVTPTFVSFSYSKQKGAYMSAYIPKIIENVGSEIKAGDFEYF</sequence>
<protein>
    <submittedName>
        <fullName evidence="2">Tryptophan dimethylallyltransferase-domain-containing protein</fullName>
    </submittedName>
</protein>
<dbReference type="GO" id="GO:0009820">
    <property type="term" value="P:alkaloid metabolic process"/>
    <property type="evidence" value="ECO:0007669"/>
    <property type="project" value="InterPro"/>
</dbReference>
<dbReference type="PANTHER" id="PTHR40627:SF5">
    <property type="entry name" value="INDOLE PRENYLTRANSFERASE TDIB"/>
    <property type="match status" value="1"/>
</dbReference>
<reference evidence="2" key="2">
    <citation type="submission" date="2023-05" db="EMBL/GenBank/DDBJ databases">
        <authorList>
            <consortium name="Lawrence Berkeley National Laboratory"/>
            <person name="Steindorff A."/>
            <person name="Hensen N."/>
            <person name="Bonometti L."/>
            <person name="Westerberg I."/>
            <person name="Brannstrom I.O."/>
            <person name="Guillou S."/>
            <person name="Cros-Aarteil S."/>
            <person name="Calhoun S."/>
            <person name="Haridas S."/>
            <person name="Kuo A."/>
            <person name="Mondo S."/>
            <person name="Pangilinan J."/>
            <person name="Riley R."/>
            <person name="Labutti K."/>
            <person name="Andreopoulos B."/>
            <person name="Lipzen A."/>
            <person name="Chen C."/>
            <person name="Yanf M."/>
            <person name="Daum C."/>
            <person name="Ng V."/>
            <person name="Clum A."/>
            <person name="Ohm R."/>
            <person name="Martin F."/>
            <person name="Silar P."/>
            <person name="Natvig D."/>
            <person name="Lalanne C."/>
            <person name="Gautier V."/>
            <person name="Ament-Velasquez S.L."/>
            <person name="Kruys A."/>
            <person name="Hutchinson M.I."/>
            <person name="Powell A.J."/>
            <person name="Barry K."/>
            <person name="Miller A.N."/>
            <person name="Grigoriev I.V."/>
            <person name="Debuchy R."/>
            <person name="Gladieux P."/>
            <person name="Thoren M.H."/>
            <person name="Johannesson H."/>
        </authorList>
    </citation>
    <scope>NUCLEOTIDE SEQUENCE</scope>
    <source>
        <strain evidence="2">CBS 538.74</strain>
    </source>
</reference>
<name>A0AAN6VIB9_9PEZI</name>
<keyword evidence="3" id="KW-1185">Reference proteome</keyword>
<dbReference type="CDD" id="cd13929">
    <property type="entry name" value="PT-DMATS_CymD"/>
    <property type="match status" value="1"/>
</dbReference>
<proteinExistence type="predicted"/>
<dbReference type="AlphaFoldDB" id="A0AAN6VIB9"/>